<keyword evidence="1" id="KW-0472">Membrane</keyword>
<organism evidence="2">
    <name type="scientific">uncultured Desulfovibrio sp</name>
    <dbReference type="NCBI Taxonomy" id="167968"/>
    <lineage>
        <taxon>Bacteria</taxon>
        <taxon>Pseudomonadati</taxon>
        <taxon>Thermodesulfobacteriota</taxon>
        <taxon>Desulfovibrionia</taxon>
        <taxon>Desulfovibrionales</taxon>
        <taxon>Desulfovibrionaceae</taxon>
        <taxon>Desulfovibrio</taxon>
        <taxon>environmental samples</taxon>
    </lineage>
</organism>
<feature type="transmembrane region" description="Helical" evidence="1">
    <location>
        <begin position="56"/>
        <end position="74"/>
    </location>
</feature>
<keyword evidence="1" id="KW-1133">Transmembrane helix</keyword>
<evidence type="ECO:0000256" key="1">
    <source>
        <dbReference type="SAM" id="Phobius"/>
    </source>
</evidence>
<proteinExistence type="predicted"/>
<accession>A0A212KED7</accession>
<dbReference type="AlphaFoldDB" id="A0A212KED7"/>
<gene>
    <name evidence="2" type="ORF">KM92DES2_12840</name>
</gene>
<reference evidence="2" key="1">
    <citation type="submission" date="2016-04" db="EMBL/GenBank/DDBJ databases">
        <authorList>
            <person name="Evans L.H."/>
            <person name="Alamgir A."/>
            <person name="Owens N."/>
            <person name="Weber N.D."/>
            <person name="Virtaneva K."/>
            <person name="Barbian K."/>
            <person name="Babar A."/>
            <person name="Rosenke K."/>
        </authorList>
    </citation>
    <scope>NUCLEOTIDE SEQUENCE</scope>
    <source>
        <strain evidence="2">92-2</strain>
    </source>
</reference>
<sequence length="94" mass="11163">MIMHRVMHIKTNDKCFRMLPDVFIEQLVYPTINAFNKLILHFKILSFVINDYTTNSLINFIIINCITYLLLIFFKIQTTIRTLLCNNALLCYTN</sequence>
<evidence type="ECO:0000313" key="2">
    <source>
        <dbReference type="EMBL" id="SBW09978.1"/>
    </source>
</evidence>
<keyword evidence="1" id="KW-0812">Transmembrane</keyword>
<name>A0A212KED7_9BACT</name>
<dbReference type="EMBL" id="FLUP01000001">
    <property type="protein sequence ID" value="SBW09978.1"/>
    <property type="molecule type" value="Genomic_DNA"/>
</dbReference>
<protein>
    <submittedName>
        <fullName evidence="2">Uncharacterized protein</fullName>
    </submittedName>
</protein>